<protein>
    <submittedName>
        <fullName evidence="4">Acetyl-CoA synthetase</fullName>
    </submittedName>
</protein>
<dbReference type="GeneID" id="41591450"/>
<dbReference type="EMBL" id="CP020477">
    <property type="protein sequence ID" value="ARM76487.1"/>
    <property type="molecule type" value="Genomic_DNA"/>
</dbReference>
<evidence type="ECO:0000313" key="4">
    <source>
        <dbReference type="EMBL" id="ARM76487.1"/>
    </source>
</evidence>
<dbReference type="KEGG" id="aman:B6F84_10955"/>
<sequence length="358" mass="39715">MVEVLIQDSSMLKVDKHYEEGLLDLAIKASKEILNDQLKIDALIVSNSYSEKTADQVLLSTKLANSLGINTLTFRIENGDASGGAAISTAYYMIKSGMIKTALVVGVEKLGDFPMHFVNDIISQNLDEKFSYREGLIPQSYSALRMKMYMKKYNVDYDYFTEWPYLMHKNGAENPYAFLRFQADKKTISTSQVVSDPLRLFDTSPRADGAAAILMTSDDVNLKTEGKVKIASITSANSEFNVLELPAVREAFNKTKDFKPEILEIHDSYSINAALILEEIGLEKGKSLSMLDSIQVNFSGGLKSRGYPGGATGIYQIAEEYMQLTEKFPGKRASGERGTVISTDELGTTSYIINLQRC</sequence>
<reference evidence="4 5" key="1">
    <citation type="submission" date="2017-03" db="EMBL/GenBank/DDBJ databases">
        <title>Sulfur activation and transportation mechanism of thermophilic Archaea Acidianus manzaensis YN-25.</title>
        <authorList>
            <person name="Ma Y."/>
            <person name="Yang Y."/>
            <person name="Xia J."/>
        </authorList>
    </citation>
    <scope>NUCLEOTIDE SEQUENCE [LARGE SCALE GENOMIC DNA]</scope>
    <source>
        <strain evidence="4 5">YN-25</strain>
    </source>
</reference>
<evidence type="ECO:0000259" key="2">
    <source>
        <dbReference type="Pfam" id="PF00108"/>
    </source>
</evidence>
<gene>
    <name evidence="4" type="ORF">B6F84_10955</name>
</gene>
<dbReference type="Gene3D" id="3.40.47.10">
    <property type="match status" value="1"/>
</dbReference>
<dbReference type="InterPro" id="IPR055140">
    <property type="entry name" value="Thiolase_C_2"/>
</dbReference>
<dbReference type="SUPFAM" id="SSF53901">
    <property type="entry name" value="Thiolase-like"/>
    <property type="match status" value="2"/>
</dbReference>
<feature type="domain" description="Thiolase N-terminal" evidence="2">
    <location>
        <begin position="37"/>
        <end position="178"/>
    </location>
</feature>
<evidence type="ECO:0000256" key="1">
    <source>
        <dbReference type="ARBA" id="ARBA00023229"/>
    </source>
</evidence>
<dbReference type="AlphaFoldDB" id="A0A1W6K1W5"/>
<dbReference type="OrthoDB" id="167534at2157"/>
<proteinExistence type="predicted"/>
<dbReference type="PANTHER" id="PTHR42870:SF6">
    <property type="entry name" value="ACETYL-COA C-ACYLTRANSFERASE"/>
    <property type="match status" value="1"/>
</dbReference>
<dbReference type="GO" id="GO:0016747">
    <property type="term" value="F:acyltransferase activity, transferring groups other than amino-acyl groups"/>
    <property type="evidence" value="ECO:0007669"/>
    <property type="project" value="InterPro"/>
</dbReference>
<accession>A0A1W6K1W5</accession>
<dbReference type="Pfam" id="PF22691">
    <property type="entry name" value="Thiolase_C_1"/>
    <property type="match status" value="1"/>
</dbReference>
<dbReference type="InterPro" id="IPR020616">
    <property type="entry name" value="Thiolase_N"/>
</dbReference>
<name>A0A1W6K1W5_9CREN</name>
<feature type="domain" description="Thiolase C-terminal" evidence="3">
    <location>
        <begin position="261"/>
        <end position="331"/>
    </location>
</feature>
<dbReference type="Proteomes" id="UP000193404">
    <property type="component" value="Chromosome"/>
</dbReference>
<evidence type="ECO:0000259" key="3">
    <source>
        <dbReference type="Pfam" id="PF22691"/>
    </source>
</evidence>
<dbReference type="GO" id="GO:0008299">
    <property type="term" value="P:isoprenoid biosynthetic process"/>
    <property type="evidence" value="ECO:0007669"/>
    <property type="project" value="UniProtKB-KW"/>
</dbReference>
<dbReference type="PANTHER" id="PTHR42870">
    <property type="entry name" value="ACETYL-COA C-ACETYLTRANSFERASE"/>
    <property type="match status" value="1"/>
</dbReference>
<organism evidence="4 5">
    <name type="scientific">Acidianus manzaensis</name>
    <dbReference type="NCBI Taxonomy" id="282676"/>
    <lineage>
        <taxon>Archaea</taxon>
        <taxon>Thermoproteota</taxon>
        <taxon>Thermoprotei</taxon>
        <taxon>Sulfolobales</taxon>
        <taxon>Sulfolobaceae</taxon>
        <taxon>Acidianus</taxon>
    </lineage>
</organism>
<dbReference type="STRING" id="282676.B6F84_10955"/>
<dbReference type="InterPro" id="IPR002155">
    <property type="entry name" value="Thiolase"/>
</dbReference>
<dbReference type="InterPro" id="IPR016039">
    <property type="entry name" value="Thiolase-like"/>
</dbReference>
<dbReference type="RefSeq" id="WP_148692277.1">
    <property type="nucleotide sequence ID" value="NZ_CP020477.1"/>
</dbReference>
<evidence type="ECO:0000313" key="5">
    <source>
        <dbReference type="Proteomes" id="UP000193404"/>
    </source>
</evidence>
<dbReference type="PIRSF" id="PIRSF000429">
    <property type="entry name" value="Ac-CoA_Ac_transf"/>
    <property type="match status" value="1"/>
</dbReference>
<dbReference type="Pfam" id="PF00108">
    <property type="entry name" value="Thiolase_N"/>
    <property type="match status" value="1"/>
</dbReference>
<keyword evidence="5" id="KW-1185">Reference proteome</keyword>
<keyword evidence="1" id="KW-0414">Isoprene biosynthesis</keyword>
<dbReference type="CDD" id="cd00829">
    <property type="entry name" value="SCP-x_thiolase"/>
    <property type="match status" value="1"/>
</dbReference>